<evidence type="ECO:0000313" key="4">
    <source>
        <dbReference type="Proteomes" id="UP000708208"/>
    </source>
</evidence>
<accession>A0A8J2KPZ8</accession>
<proteinExistence type="predicted"/>
<evidence type="ECO:0000259" key="2">
    <source>
        <dbReference type="Pfam" id="PF22935"/>
    </source>
</evidence>
<reference evidence="3" key="1">
    <citation type="submission" date="2021-06" db="EMBL/GenBank/DDBJ databases">
        <authorList>
            <person name="Hodson N. C."/>
            <person name="Mongue J. A."/>
            <person name="Jaron S. K."/>
        </authorList>
    </citation>
    <scope>NUCLEOTIDE SEQUENCE</scope>
</reference>
<evidence type="ECO:0000313" key="3">
    <source>
        <dbReference type="EMBL" id="CAG7729476.1"/>
    </source>
</evidence>
<dbReference type="GO" id="GO:0003725">
    <property type="term" value="F:double-stranded RNA binding"/>
    <property type="evidence" value="ECO:0007669"/>
    <property type="project" value="InterPro"/>
</dbReference>
<evidence type="ECO:0008006" key="5">
    <source>
        <dbReference type="Google" id="ProtNLM"/>
    </source>
</evidence>
<feature type="domain" description="Large ribosomal subunit protein mL44 dsRNA binding" evidence="1">
    <location>
        <begin position="229"/>
        <end position="319"/>
    </location>
</feature>
<protein>
    <recommendedName>
        <fullName evidence="5">39S ribosomal protein L44, mitochondrial</fullName>
    </recommendedName>
</protein>
<dbReference type="Proteomes" id="UP000708208">
    <property type="component" value="Unassembled WGS sequence"/>
</dbReference>
<dbReference type="InterPro" id="IPR044444">
    <property type="entry name" value="Ribosomal_mL44_DSRM_metazoa"/>
</dbReference>
<keyword evidence="4" id="KW-1185">Reference proteome</keyword>
<dbReference type="InterPro" id="IPR055189">
    <property type="entry name" value="RM44_endonuclase"/>
</dbReference>
<dbReference type="Pfam" id="PF22935">
    <property type="entry name" value="RM44_endonuclase"/>
    <property type="match status" value="1"/>
</dbReference>
<evidence type="ECO:0000259" key="1">
    <source>
        <dbReference type="Pfam" id="PF22892"/>
    </source>
</evidence>
<comment type="caution">
    <text evidence="3">The sequence shown here is derived from an EMBL/GenBank/DDBJ whole genome shotgun (WGS) entry which is preliminary data.</text>
</comment>
<dbReference type="OrthoDB" id="444135at2759"/>
<organism evidence="3 4">
    <name type="scientific">Allacma fusca</name>
    <dbReference type="NCBI Taxonomy" id="39272"/>
    <lineage>
        <taxon>Eukaryota</taxon>
        <taxon>Metazoa</taxon>
        <taxon>Ecdysozoa</taxon>
        <taxon>Arthropoda</taxon>
        <taxon>Hexapoda</taxon>
        <taxon>Collembola</taxon>
        <taxon>Symphypleona</taxon>
        <taxon>Sminthuridae</taxon>
        <taxon>Allacma</taxon>
    </lineage>
</organism>
<sequence length="332" mass="37642">MSTFRHMKNLVIRPLQFPSSALTSVRNIQFWVRPTILAFHKRKEAEEFKNVYPVKPRPRYEYTDWNYNAELYAFGKRLGENFNDDILRTALTDKSYIHQYLKQQEELGLPANQVELQDNNELSVQGMDFISGSVLSTLKEEFPDLPNEGIFAVSEWLTSQSALARICSLIGTNDLILCADYPPSEIVFDRVFKAIVAALVGSSGEERGRRFVIDLVLTQLCGKDVFELWDIPLPWTTLTELLKKKGQELPEPRIISQAGPNTVLAAYVVGLYDSNKQQIGKGIGETLEIAQEMAARDTLKRIYGLARPKNGFNFLLKSKIMSAEQSKLKSLS</sequence>
<dbReference type="AlphaFoldDB" id="A0A8J2KPZ8"/>
<dbReference type="EMBL" id="CAJVCH010178974">
    <property type="protein sequence ID" value="CAG7729476.1"/>
    <property type="molecule type" value="Genomic_DNA"/>
</dbReference>
<gene>
    <name evidence="3" type="ORF">AFUS01_LOCUS18187</name>
</gene>
<dbReference type="CDD" id="cd19874">
    <property type="entry name" value="DSRM_MRPL44"/>
    <property type="match status" value="1"/>
</dbReference>
<name>A0A8J2KPZ8_9HEXA</name>
<dbReference type="Pfam" id="PF22892">
    <property type="entry name" value="DSRM_MRPL44"/>
    <property type="match status" value="1"/>
</dbReference>
<feature type="domain" description="Large ribosomal subunit protein mL44 endonuclease" evidence="2">
    <location>
        <begin position="66"/>
        <end position="199"/>
    </location>
</feature>